<protein>
    <submittedName>
        <fullName evidence="3">Uncharacterized protein</fullName>
    </submittedName>
</protein>
<evidence type="ECO:0000256" key="2">
    <source>
        <dbReference type="ARBA" id="ARBA00023043"/>
    </source>
</evidence>
<dbReference type="InterPro" id="IPR036770">
    <property type="entry name" value="Ankyrin_rpt-contain_sf"/>
</dbReference>
<dbReference type="EMBL" id="QUSY01000312">
    <property type="protein sequence ID" value="RHY30473.1"/>
    <property type="molecule type" value="Genomic_DNA"/>
</dbReference>
<keyword evidence="1" id="KW-0677">Repeat</keyword>
<dbReference type="SMART" id="SM00248">
    <property type="entry name" value="ANK"/>
    <property type="match status" value="5"/>
</dbReference>
<keyword evidence="4" id="KW-1185">Reference proteome</keyword>
<comment type="caution">
    <text evidence="3">The sequence shown here is derived from an EMBL/GenBank/DDBJ whole genome shotgun (WGS) entry which is preliminary data.</text>
</comment>
<reference evidence="3 4" key="1">
    <citation type="submission" date="2018-08" db="EMBL/GenBank/DDBJ databases">
        <title>Aphanomyces genome sequencing and annotation.</title>
        <authorList>
            <person name="Minardi D."/>
            <person name="Oidtmann B."/>
            <person name="Van Der Giezen M."/>
            <person name="Studholme D.J."/>
        </authorList>
    </citation>
    <scope>NUCLEOTIDE SEQUENCE [LARGE SCALE GENOMIC DNA]</scope>
    <source>
        <strain evidence="3 4">NJM0002</strain>
    </source>
</reference>
<evidence type="ECO:0000256" key="1">
    <source>
        <dbReference type="ARBA" id="ARBA00022737"/>
    </source>
</evidence>
<dbReference type="InterPro" id="IPR002110">
    <property type="entry name" value="Ankyrin_rpt"/>
</dbReference>
<evidence type="ECO:0000313" key="4">
    <source>
        <dbReference type="Proteomes" id="UP000285060"/>
    </source>
</evidence>
<dbReference type="AlphaFoldDB" id="A0A3R6Y9V5"/>
<dbReference type="PANTHER" id="PTHR24198">
    <property type="entry name" value="ANKYRIN REPEAT AND PROTEIN KINASE DOMAIN-CONTAINING PROTEIN"/>
    <property type="match status" value="1"/>
</dbReference>
<dbReference type="Gene3D" id="1.25.40.20">
    <property type="entry name" value="Ankyrin repeat-containing domain"/>
    <property type="match status" value="1"/>
</dbReference>
<gene>
    <name evidence="3" type="ORF">DYB32_004295</name>
</gene>
<name>A0A3R6Y9V5_9STRA</name>
<dbReference type="Proteomes" id="UP000285060">
    <property type="component" value="Unassembled WGS sequence"/>
</dbReference>
<accession>A0A3R6Y9V5</accession>
<proteinExistence type="predicted"/>
<dbReference type="Pfam" id="PF12796">
    <property type="entry name" value="Ank_2"/>
    <property type="match status" value="1"/>
</dbReference>
<organism evidence="3 4">
    <name type="scientific">Aphanomyces invadans</name>
    <dbReference type="NCBI Taxonomy" id="157072"/>
    <lineage>
        <taxon>Eukaryota</taxon>
        <taxon>Sar</taxon>
        <taxon>Stramenopiles</taxon>
        <taxon>Oomycota</taxon>
        <taxon>Saprolegniomycetes</taxon>
        <taxon>Saprolegniales</taxon>
        <taxon>Verrucalvaceae</taxon>
        <taxon>Aphanomyces</taxon>
    </lineage>
</organism>
<keyword evidence="2" id="KW-0040">ANK repeat</keyword>
<sequence>MFIPPISRYRHVQIEFRGFYPTLRLRIRGEIRINEKVREPSPFIQACKSGNVDAVKAFLTDLEIDVNEADQRGMSGFVVACMIGEKDVVDLLKDNDQLNVQHLSMVQLTPLTVAASNGCLDIVRELLSHENVQVNPVNQTIASPLVQASYNGHLDIVNVLLGHPGIDPNQLNDVLFLSVRCANQTAFMIASCLDQVAVVEKIMTLPELDINAADMVHRLVTSRRLTEHLGVGREDSAVVGDCKRSIERYATPARASVIGPEPNR</sequence>
<dbReference type="PANTHER" id="PTHR24198:SF165">
    <property type="entry name" value="ANKYRIN REPEAT-CONTAINING PROTEIN-RELATED"/>
    <property type="match status" value="1"/>
</dbReference>
<dbReference type="VEuPathDB" id="FungiDB:H310_14140"/>
<dbReference type="SUPFAM" id="SSF48403">
    <property type="entry name" value="Ankyrin repeat"/>
    <property type="match status" value="1"/>
</dbReference>
<evidence type="ECO:0000313" key="3">
    <source>
        <dbReference type="EMBL" id="RHY30473.1"/>
    </source>
</evidence>